<comment type="subunit">
    <text evidence="4">EntB, EntD, EntE, and EntF form a multienzyme complex called enterobactin synthase.</text>
</comment>
<proteinExistence type="inferred from homology"/>
<evidence type="ECO:0000313" key="16">
    <source>
        <dbReference type="EMBL" id="RJL18564.1"/>
    </source>
</evidence>
<evidence type="ECO:0000259" key="14">
    <source>
        <dbReference type="Pfam" id="PF01648"/>
    </source>
</evidence>
<sequence length="222" mass="23136">MSGLGRVISGLFPGEVGHAAVAIGTAPAPLPAEAPAVARAIPRRVAEFAAGRAAARAALAAAGLPRAAIPMGQDRAPIWPEGATGSITHSRDYALAVAAPAARFRGLGLDVEPDQPLPHDVLDEICDSDECAWIAGQVQPLRWARLIFVAKEAAYKCQYPASRTLFGFEAMTVRVDPGSGTLTARFRRAVPPFENGAELPGRFAFAEGQMIAGFMLPAAPTG</sequence>
<feature type="binding site" evidence="12">
    <location>
        <position position="110"/>
    </location>
    <ligand>
        <name>CoA</name>
        <dbReference type="ChEBI" id="CHEBI:57287"/>
    </ligand>
</feature>
<dbReference type="InterPro" id="IPR041354">
    <property type="entry name" value="4PPT_N"/>
</dbReference>
<evidence type="ECO:0000256" key="12">
    <source>
        <dbReference type="PIRSR" id="PIRSR603542-1"/>
    </source>
</evidence>
<evidence type="ECO:0000256" key="7">
    <source>
        <dbReference type="ARBA" id="ARBA00023191"/>
    </source>
</evidence>
<dbReference type="PANTHER" id="PTHR38096">
    <property type="entry name" value="ENTEROBACTIN SYNTHASE COMPONENT D"/>
    <property type="match status" value="1"/>
</dbReference>
<feature type="domain" description="4'-phosphopantetheinyl transferase N-terminal" evidence="15">
    <location>
        <begin position="33"/>
        <end position="99"/>
    </location>
</feature>
<evidence type="ECO:0000256" key="5">
    <source>
        <dbReference type="ARBA" id="ARBA00019087"/>
    </source>
</evidence>
<feature type="binding site" evidence="12">
    <location>
        <begin position="88"/>
        <end position="89"/>
    </location>
    <ligand>
        <name>CoA</name>
        <dbReference type="ChEBI" id="CHEBI:57287"/>
    </ligand>
</feature>
<evidence type="ECO:0000256" key="3">
    <source>
        <dbReference type="ARBA" id="ARBA00008342"/>
    </source>
</evidence>
<feature type="binding site" evidence="13">
    <location>
        <position position="110"/>
    </location>
    <ligand>
        <name>Mg(2+)</name>
        <dbReference type="ChEBI" id="CHEBI:18420"/>
    </ligand>
</feature>
<dbReference type="OrthoDB" id="8210607at2"/>
<dbReference type="RefSeq" id="WP_119897464.1">
    <property type="nucleotide sequence ID" value="NZ_QNRC01000008.1"/>
</dbReference>
<evidence type="ECO:0000256" key="4">
    <source>
        <dbReference type="ARBA" id="ARBA00011503"/>
    </source>
</evidence>
<dbReference type="EMBL" id="QZEW01000023">
    <property type="protein sequence ID" value="RJL18564.1"/>
    <property type="molecule type" value="Genomic_DNA"/>
</dbReference>
<dbReference type="PRINTS" id="PR01399">
    <property type="entry name" value="ENTSNTHTASED"/>
</dbReference>
<evidence type="ECO:0000256" key="8">
    <source>
        <dbReference type="ARBA" id="ARBA00029894"/>
    </source>
</evidence>
<dbReference type="InterPro" id="IPR008278">
    <property type="entry name" value="4-PPantetheinyl_Trfase_dom"/>
</dbReference>
<feature type="binding site" evidence="12">
    <location>
        <position position="156"/>
    </location>
    <ligand>
        <name>CoA</name>
        <dbReference type="ChEBI" id="CHEBI:57287"/>
    </ligand>
</feature>
<comment type="caution">
    <text evidence="16">The sequence shown here is derived from an EMBL/GenBank/DDBJ whole genome shotgun (WGS) entry which is preliminary data.</text>
</comment>
<evidence type="ECO:0000256" key="13">
    <source>
        <dbReference type="PIRSR" id="PIRSR603542-2"/>
    </source>
</evidence>
<keyword evidence="17" id="KW-1185">Reference proteome</keyword>
<dbReference type="SUPFAM" id="SSF56214">
    <property type="entry name" value="4'-phosphopantetheinyl transferase"/>
    <property type="match status" value="1"/>
</dbReference>
<organism evidence="16 17">
    <name type="scientific">Paracoccus siganidrum</name>
    <dbReference type="NCBI Taxonomy" id="1276757"/>
    <lineage>
        <taxon>Bacteria</taxon>
        <taxon>Pseudomonadati</taxon>
        <taxon>Pseudomonadota</taxon>
        <taxon>Alphaproteobacteria</taxon>
        <taxon>Rhodobacterales</taxon>
        <taxon>Paracoccaceae</taxon>
        <taxon>Paracoccus</taxon>
    </lineage>
</organism>
<evidence type="ECO:0000256" key="1">
    <source>
        <dbReference type="ARBA" id="ARBA00003937"/>
    </source>
</evidence>
<dbReference type="GO" id="GO:0008897">
    <property type="term" value="F:holo-[acyl-carrier-protein] synthase activity"/>
    <property type="evidence" value="ECO:0007669"/>
    <property type="project" value="InterPro"/>
</dbReference>
<protein>
    <recommendedName>
        <fullName evidence="5">Enterobactin synthase component D</fullName>
    </recommendedName>
    <alternativeName>
        <fullName evidence="8">4'-phosphopantetheinyl transferase EntD</fullName>
    </alternativeName>
    <alternativeName>
        <fullName evidence="9">Enterochelin synthase D</fullName>
    </alternativeName>
</protein>
<dbReference type="InterPro" id="IPR037143">
    <property type="entry name" value="4-PPantetheinyl_Trfase_dom_sf"/>
</dbReference>
<dbReference type="GO" id="GO:0009239">
    <property type="term" value="P:enterobactin biosynthetic process"/>
    <property type="evidence" value="ECO:0007669"/>
    <property type="project" value="UniProtKB-UniPathway"/>
</dbReference>
<keyword evidence="7" id="KW-0259">Enterobactin biosynthesis</keyword>
<dbReference type="GO" id="GO:0005886">
    <property type="term" value="C:plasma membrane"/>
    <property type="evidence" value="ECO:0007669"/>
    <property type="project" value="TreeGrafter"/>
</dbReference>
<feature type="binding site" evidence="12">
    <location>
        <position position="44"/>
    </location>
    <ligand>
        <name>CoA</name>
        <dbReference type="ChEBI" id="CHEBI:57287"/>
    </ligand>
</feature>
<reference evidence="17" key="1">
    <citation type="submission" date="2018-09" db="EMBL/GenBank/DDBJ databases">
        <title>Paracoccus onubensis nov. sp. a moderate halophilic bacterium isolated from Gruta de las Maravillas (Aracena, Spain).</title>
        <authorList>
            <person name="Jurado V."/>
            <person name="Gutierrez-Patricio S."/>
            <person name="Gonzalez-Pimentel J.L."/>
            <person name="Miller A.Z."/>
            <person name="Laiz L."/>
            <person name="Saiz-Jimenez C."/>
        </authorList>
    </citation>
    <scope>NUCLEOTIDE SEQUENCE [LARGE SCALE GENOMIC DNA]</scope>
    <source>
        <strain evidence="17">DSM 26381</strain>
    </source>
</reference>
<dbReference type="GO" id="GO:0009366">
    <property type="term" value="C:enterobactin synthetase complex"/>
    <property type="evidence" value="ECO:0007669"/>
    <property type="project" value="InterPro"/>
</dbReference>
<dbReference type="AlphaFoldDB" id="A0A419A8N5"/>
<feature type="binding site" evidence="12">
    <location>
        <position position="152"/>
    </location>
    <ligand>
        <name>CoA</name>
        <dbReference type="ChEBI" id="CHEBI:57287"/>
    </ligand>
</feature>
<accession>A0A419A8N5</accession>
<evidence type="ECO:0000259" key="15">
    <source>
        <dbReference type="Pfam" id="PF17837"/>
    </source>
</evidence>
<gene>
    <name evidence="16" type="ORF">D3P05_07030</name>
</gene>
<dbReference type="InterPro" id="IPR003542">
    <property type="entry name" value="Enbac_synth_compD-like"/>
</dbReference>
<evidence type="ECO:0000256" key="9">
    <source>
        <dbReference type="ARBA" id="ARBA00031996"/>
    </source>
</evidence>
<dbReference type="Proteomes" id="UP000283587">
    <property type="component" value="Unassembled WGS sequence"/>
</dbReference>
<name>A0A419A8N5_9RHOB</name>
<evidence type="ECO:0000256" key="6">
    <source>
        <dbReference type="ARBA" id="ARBA00022679"/>
    </source>
</evidence>
<comment type="cofactor">
    <cofactor evidence="13">
        <name>Mg(2+)</name>
        <dbReference type="ChEBI" id="CHEBI:18420"/>
    </cofactor>
</comment>
<comment type="pathway">
    <text evidence="2">Siderophore biosynthesis; enterobactin biosynthesis.</text>
</comment>
<dbReference type="GO" id="GO:0000287">
    <property type="term" value="F:magnesium ion binding"/>
    <property type="evidence" value="ECO:0007669"/>
    <property type="project" value="InterPro"/>
</dbReference>
<comment type="function">
    <text evidence="1">Involved in the biosynthesis of the siderophore enterobactin (enterochelin), which is a macrocyclic trimeric lactone of N-(2,3-dihydroxybenzoyl)-serine. The serine trilactone serves as a scaffolding for the three catechol functionalities that provide hexadentate coordination for the tightly ligated iron(2+) atoms. Plays an essential role in the assembly of the enterobactin by catalyzing the transfer of the 4'-phosphopantetheine (Ppant) moiety from coenzyme A to the apo-domains of both EntB (ArCP domain) and EntF (PCP domain) to yield their holo-forms which make them competent for the activation of 2,3-dihydroxybenzoate (DHB) and L-serine, respectively.</text>
</comment>
<comment type="catalytic activity">
    <reaction evidence="11">
        <text>apo-[peptidyl-carrier protein] + CoA = holo-[peptidyl-carrier protein] + adenosine 3',5'-bisphosphate + H(+)</text>
        <dbReference type="Rhea" id="RHEA:46228"/>
        <dbReference type="Rhea" id="RHEA-COMP:11479"/>
        <dbReference type="Rhea" id="RHEA-COMP:11480"/>
        <dbReference type="ChEBI" id="CHEBI:15378"/>
        <dbReference type="ChEBI" id="CHEBI:29999"/>
        <dbReference type="ChEBI" id="CHEBI:57287"/>
        <dbReference type="ChEBI" id="CHEBI:58343"/>
        <dbReference type="ChEBI" id="CHEBI:64479"/>
    </reaction>
</comment>
<keyword evidence="13" id="KW-0460">Magnesium</keyword>
<evidence type="ECO:0000256" key="10">
    <source>
        <dbReference type="ARBA" id="ARBA00049176"/>
    </source>
</evidence>
<dbReference type="Pfam" id="PF01648">
    <property type="entry name" value="ACPS"/>
    <property type="match status" value="1"/>
</dbReference>
<feature type="domain" description="4'-phosphopantetheinyl transferase" evidence="14">
    <location>
        <begin position="106"/>
        <end position="184"/>
    </location>
</feature>
<keyword evidence="13" id="KW-0479">Metal-binding</keyword>
<keyword evidence="6 16" id="KW-0808">Transferase</keyword>
<dbReference type="Pfam" id="PF17837">
    <property type="entry name" value="4PPT_N"/>
    <property type="match status" value="1"/>
</dbReference>
<comment type="similarity">
    <text evidence="3">Belongs to the P-Pant transferase superfamily. EntD family.</text>
</comment>
<evidence type="ECO:0000256" key="11">
    <source>
        <dbReference type="ARBA" id="ARBA00049191"/>
    </source>
</evidence>
<comment type="catalytic activity">
    <reaction evidence="10">
        <text>apo-[aryl-carrier protein] + CoA = holo-[aryl-carrier protein] + adenosine 3',5'-bisphosphate + H(+)</text>
        <dbReference type="Rhea" id="RHEA:48404"/>
        <dbReference type="Rhea" id="RHEA-COMP:15903"/>
        <dbReference type="Rhea" id="RHEA-COMP:17557"/>
        <dbReference type="ChEBI" id="CHEBI:15378"/>
        <dbReference type="ChEBI" id="CHEBI:29999"/>
        <dbReference type="ChEBI" id="CHEBI:57287"/>
        <dbReference type="ChEBI" id="CHEBI:58343"/>
        <dbReference type="ChEBI" id="CHEBI:64479"/>
    </reaction>
</comment>
<feature type="binding site" evidence="13">
    <location>
        <position position="112"/>
    </location>
    <ligand>
        <name>Mg(2+)</name>
        <dbReference type="ChEBI" id="CHEBI:18420"/>
    </ligand>
</feature>
<evidence type="ECO:0000256" key="2">
    <source>
        <dbReference type="ARBA" id="ARBA00004993"/>
    </source>
</evidence>
<evidence type="ECO:0000313" key="17">
    <source>
        <dbReference type="Proteomes" id="UP000283587"/>
    </source>
</evidence>
<dbReference type="UniPathway" id="UPA00017"/>
<dbReference type="PANTHER" id="PTHR38096:SF1">
    <property type="entry name" value="ENTEROBACTIN SYNTHASE COMPONENT D"/>
    <property type="match status" value="1"/>
</dbReference>
<feature type="binding site" evidence="12">
    <location>
        <position position="52"/>
    </location>
    <ligand>
        <name>CoA</name>
        <dbReference type="ChEBI" id="CHEBI:57287"/>
    </ligand>
</feature>